<evidence type="ECO:0000256" key="1">
    <source>
        <dbReference type="ARBA" id="ARBA00022679"/>
    </source>
</evidence>
<accession>A0A022PIZ1</accession>
<dbReference type="InterPro" id="IPR016181">
    <property type="entry name" value="Acyl_CoA_acyltransferase"/>
</dbReference>
<protein>
    <submittedName>
        <fullName evidence="4">Acetyltransferase</fullName>
    </submittedName>
</protein>
<keyword evidence="1 4" id="KW-0808">Transferase</keyword>
<reference evidence="4 5" key="1">
    <citation type="submission" date="2014-03" db="EMBL/GenBank/DDBJ databases">
        <title>Draft Genome of Photorhabdus luminescens BA1, an Egyptian Isolate.</title>
        <authorList>
            <person name="Ghazal S."/>
            <person name="Hurst S.G.IV."/>
            <person name="Morris K."/>
            <person name="Thomas K."/>
            <person name="Tisa L.S."/>
        </authorList>
    </citation>
    <scope>NUCLEOTIDE SEQUENCE [LARGE SCALE GENOMIC DNA]</scope>
    <source>
        <strain evidence="4 5">BA1</strain>
    </source>
</reference>
<proteinExistence type="predicted"/>
<dbReference type="SUPFAM" id="SSF55729">
    <property type="entry name" value="Acyl-CoA N-acyltransferases (Nat)"/>
    <property type="match status" value="1"/>
</dbReference>
<dbReference type="CDD" id="cd04301">
    <property type="entry name" value="NAT_SF"/>
    <property type="match status" value="1"/>
</dbReference>
<organism evidence="4 5">
    <name type="scientific">Photorhabdus aegyptia</name>
    <dbReference type="NCBI Taxonomy" id="2805098"/>
    <lineage>
        <taxon>Bacteria</taxon>
        <taxon>Pseudomonadati</taxon>
        <taxon>Pseudomonadota</taxon>
        <taxon>Gammaproteobacteria</taxon>
        <taxon>Enterobacterales</taxon>
        <taxon>Morganellaceae</taxon>
        <taxon>Photorhabdus</taxon>
    </lineage>
</organism>
<dbReference type="Gene3D" id="3.40.630.30">
    <property type="match status" value="1"/>
</dbReference>
<dbReference type="InterPro" id="IPR050832">
    <property type="entry name" value="Bact_Acetyltransf"/>
</dbReference>
<evidence type="ECO:0000313" key="5">
    <source>
        <dbReference type="Proteomes" id="UP000023464"/>
    </source>
</evidence>
<dbReference type="Proteomes" id="UP000023464">
    <property type="component" value="Unassembled WGS sequence"/>
</dbReference>
<dbReference type="PANTHER" id="PTHR43877">
    <property type="entry name" value="AMINOALKYLPHOSPHONATE N-ACETYLTRANSFERASE-RELATED-RELATED"/>
    <property type="match status" value="1"/>
</dbReference>
<dbReference type="AlphaFoldDB" id="A0A022PIZ1"/>
<feature type="domain" description="N-acetyltransferase" evidence="3">
    <location>
        <begin position="8"/>
        <end position="161"/>
    </location>
</feature>
<keyword evidence="2" id="KW-0012">Acyltransferase</keyword>
<keyword evidence="5" id="KW-1185">Reference proteome</keyword>
<dbReference type="RefSeq" id="WP_036779587.1">
    <property type="nucleotide sequence ID" value="NZ_CAWLTM010000079.1"/>
</dbReference>
<gene>
    <name evidence="4" type="ORF">BA1DRAFT_02583</name>
</gene>
<sequence length="307" mass="34343">MSINPVMPFIRLFREGDSTGVSALFRAVYGEDYVYPEVYLPTMLGRYNAAKQWYSAVAVQGGRVLGHAALWRDEQCPLSAELALIAVHPQARGQGIATALGRYLCNQAKKMGLSILTIKQVSSHNHSQRLAQNLGFHTTGLLPDYVTSPFDQARPESIVLGCLPLQSWPFPELHWPSGWQRWLTSVTQVFGQEPLQPEELADADIRITNHGRRLEVWIEKQTTERVKEVAELPAHKLVYVKLPVGEGTLQAMEILQQAGFACTGFVPGHHHRWEALLVRGHSRKELALNCQFARSLHQQSMFACASA</sequence>
<dbReference type="GO" id="GO:0016747">
    <property type="term" value="F:acyltransferase activity, transferring groups other than amino-acyl groups"/>
    <property type="evidence" value="ECO:0007669"/>
    <property type="project" value="InterPro"/>
</dbReference>
<evidence type="ECO:0000256" key="2">
    <source>
        <dbReference type="ARBA" id="ARBA00023315"/>
    </source>
</evidence>
<dbReference type="InterPro" id="IPR000182">
    <property type="entry name" value="GNAT_dom"/>
</dbReference>
<comment type="caution">
    <text evidence="4">The sequence shown here is derived from an EMBL/GenBank/DDBJ whole genome shotgun (WGS) entry which is preliminary data.</text>
</comment>
<dbReference type="PROSITE" id="PS51186">
    <property type="entry name" value="GNAT"/>
    <property type="match status" value="1"/>
</dbReference>
<name>A0A022PIZ1_9GAMM</name>
<evidence type="ECO:0000313" key="4">
    <source>
        <dbReference type="EMBL" id="EYU14918.1"/>
    </source>
</evidence>
<dbReference type="EMBL" id="JFGV01000036">
    <property type="protein sequence ID" value="EYU14918.1"/>
    <property type="molecule type" value="Genomic_DNA"/>
</dbReference>
<dbReference type="PATRIC" id="fig|1393736.3.peg.2646"/>
<dbReference type="Pfam" id="PF00583">
    <property type="entry name" value="Acetyltransf_1"/>
    <property type="match status" value="1"/>
</dbReference>
<evidence type="ECO:0000259" key="3">
    <source>
        <dbReference type="PROSITE" id="PS51186"/>
    </source>
</evidence>